<organism evidence="1 2">
    <name type="scientific">Sphagnurus paluster</name>
    <dbReference type="NCBI Taxonomy" id="117069"/>
    <lineage>
        <taxon>Eukaryota</taxon>
        <taxon>Fungi</taxon>
        <taxon>Dikarya</taxon>
        <taxon>Basidiomycota</taxon>
        <taxon>Agaricomycotina</taxon>
        <taxon>Agaricomycetes</taxon>
        <taxon>Agaricomycetidae</taxon>
        <taxon>Agaricales</taxon>
        <taxon>Tricholomatineae</taxon>
        <taxon>Lyophyllaceae</taxon>
        <taxon>Sphagnurus</taxon>
    </lineage>
</organism>
<accession>A0A9P7FU13</accession>
<keyword evidence="2" id="KW-1185">Reference proteome</keyword>
<dbReference type="AlphaFoldDB" id="A0A9P7FU13"/>
<gene>
    <name evidence="1" type="ORF">H0H81_011802</name>
</gene>
<sequence length="330" mass="36947">MDARSGRERKTPIAVCGSSHSISITLGKCTVLWSLDLTEQYEQLLKLLHPSENFEGTVEVTPKLWCFPDHVRTLKEALVGLKDAGLDHSRWEKITVILPPNDIPGNTRINIPLPYLKEVLWKGGHPNQLVCWFSFDAPSDSSSHIRPLENVTSLTLHSVVSVDDCTSILDQGISLKHLKIHNLANASSETRQIPQRPPLLERPLETLVVNSSRTQHFEHAFDSFTFPQLRKVDLNLQTGQLPTEKWCSWHLPWAQFDEVRLRCDMTVEQSGKIRNTKGANPRRNLHVAAKQLFYAPGPVIPTPPPPPIPAPALTVPIAATGRLAQSVFHI</sequence>
<evidence type="ECO:0000313" key="2">
    <source>
        <dbReference type="Proteomes" id="UP000717328"/>
    </source>
</evidence>
<proteinExistence type="predicted"/>
<evidence type="ECO:0000313" key="1">
    <source>
        <dbReference type="EMBL" id="KAG5638582.1"/>
    </source>
</evidence>
<name>A0A9P7FU13_9AGAR</name>
<reference evidence="1" key="1">
    <citation type="submission" date="2021-02" db="EMBL/GenBank/DDBJ databases">
        <authorList>
            <person name="Nieuwenhuis M."/>
            <person name="Van De Peppel L.J.J."/>
        </authorList>
    </citation>
    <scope>NUCLEOTIDE SEQUENCE</scope>
    <source>
        <strain evidence="1">D49</strain>
    </source>
</reference>
<comment type="caution">
    <text evidence="1">The sequence shown here is derived from an EMBL/GenBank/DDBJ whole genome shotgun (WGS) entry which is preliminary data.</text>
</comment>
<reference evidence="1" key="2">
    <citation type="submission" date="2021-10" db="EMBL/GenBank/DDBJ databases">
        <title>Phylogenomics reveals ancestral predisposition of the termite-cultivated fungus Termitomyces towards a domesticated lifestyle.</title>
        <authorList>
            <person name="Auxier B."/>
            <person name="Grum-Grzhimaylo A."/>
            <person name="Cardenas M.E."/>
            <person name="Lodge J.D."/>
            <person name="Laessoe T."/>
            <person name="Pedersen O."/>
            <person name="Smith M.E."/>
            <person name="Kuyper T.W."/>
            <person name="Franco-Molano E.A."/>
            <person name="Baroni T.J."/>
            <person name="Aanen D.K."/>
        </authorList>
    </citation>
    <scope>NUCLEOTIDE SEQUENCE</scope>
    <source>
        <strain evidence="1">D49</strain>
    </source>
</reference>
<protein>
    <submittedName>
        <fullName evidence="1">Uncharacterized protein</fullName>
    </submittedName>
</protein>
<dbReference type="EMBL" id="JABCKI010005755">
    <property type="protein sequence ID" value="KAG5638582.1"/>
    <property type="molecule type" value="Genomic_DNA"/>
</dbReference>
<dbReference type="Proteomes" id="UP000717328">
    <property type="component" value="Unassembled WGS sequence"/>
</dbReference>